<keyword evidence="3 10" id="KW-0479">Metal-binding</keyword>
<evidence type="ECO:0000256" key="2">
    <source>
        <dbReference type="ARBA" id="ARBA00022485"/>
    </source>
</evidence>
<dbReference type="InterPro" id="IPR004036">
    <property type="entry name" value="Endonuclease-III-like_CS2"/>
</dbReference>
<dbReference type="InterPro" id="IPR003265">
    <property type="entry name" value="HhH-GPD_domain"/>
</dbReference>
<dbReference type="Gene3D" id="1.10.340.30">
    <property type="entry name" value="Hypothetical protein, domain 2"/>
    <property type="match status" value="1"/>
</dbReference>
<evidence type="ECO:0000256" key="3">
    <source>
        <dbReference type="ARBA" id="ARBA00022723"/>
    </source>
</evidence>
<protein>
    <recommendedName>
        <fullName evidence="10">Endonuclease III</fullName>
        <ecNumber evidence="10">4.2.99.18</ecNumber>
    </recommendedName>
    <alternativeName>
        <fullName evidence="10">DNA-(apurinic or apyrimidinic site) lyase</fullName>
    </alternativeName>
</protein>
<dbReference type="GO" id="GO:0140078">
    <property type="term" value="F:class I DNA-(apurinic or apyrimidinic site) endonuclease activity"/>
    <property type="evidence" value="ECO:0007669"/>
    <property type="project" value="UniProtKB-EC"/>
</dbReference>
<evidence type="ECO:0000259" key="11">
    <source>
        <dbReference type="SMART" id="SM00478"/>
    </source>
</evidence>
<organism evidence="12 13">
    <name type="scientific">Bifidobacterium canis</name>
    <dbReference type="NCBI Taxonomy" id="2610880"/>
    <lineage>
        <taxon>Bacteria</taxon>
        <taxon>Bacillati</taxon>
        <taxon>Actinomycetota</taxon>
        <taxon>Actinomycetes</taxon>
        <taxon>Bifidobacteriales</taxon>
        <taxon>Bifidobacteriaceae</taxon>
        <taxon>Bifidobacterium</taxon>
    </lineage>
</organism>
<dbReference type="NCBIfam" id="TIGR01083">
    <property type="entry name" value="nth"/>
    <property type="match status" value="1"/>
</dbReference>
<evidence type="ECO:0000256" key="5">
    <source>
        <dbReference type="ARBA" id="ARBA00022801"/>
    </source>
</evidence>
<dbReference type="PIRSF" id="PIRSF001435">
    <property type="entry name" value="Nth"/>
    <property type="match status" value="1"/>
</dbReference>
<dbReference type="Proteomes" id="UP000487882">
    <property type="component" value="Unassembled WGS sequence"/>
</dbReference>
<dbReference type="PANTHER" id="PTHR10359:SF18">
    <property type="entry name" value="ENDONUCLEASE III"/>
    <property type="match status" value="1"/>
</dbReference>
<evidence type="ECO:0000256" key="8">
    <source>
        <dbReference type="ARBA" id="ARBA00023204"/>
    </source>
</evidence>
<dbReference type="GO" id="GO:0003677">
    <property type="term" value="F:DNA binding"/>
    <property type="evidence" value="ECO:0007669"/>
    <property type="project" value="UniProtKB-UniRule"/>
</dbReference>
<dbReference type="CDD" id="cd00056">
    <property type="entry name" value="ENDO3c"/>
    <property type="match status" value="1"/>
</dbReference>
<dbReference type="InterPro" id="IPR011257">
    <property type="entry name" value="DNA_glycosylase"/>
</dbReference>
<evidence type="ECO:0000256" key="4">
    <source>
        <dbReference type="ARBA" id="ARBA00022763"/>
    </source>
</evidence>
<evidence type="ECO:0000313" key="13">
    <source>
        <dbReference type="Proteomes" id="UP000487882"/>
    </source>
</evidence>
<keyword evidence="6 10" id="KW-0408">Iron</keyword>
<comment type="cofactor">
    <cofactor evidence="10">
        <name>[4Fe-4S] cluster</name>
        <dbReference type="ChEBI" id="CHEBI:49883"/>
    </cofactor>
    <text evidence="10">Binds 1 [4Fe-4S] cluster.</text>
</comment>
<dbReference type="GO" id="GO:0019104">
    <property type="term" value="F:DNA N-glycosylase activity"/>
    <property type="evidence" value="ECO:0007669"/>
    <property type="project" value="UniProtKB-UniRule"/>
</dbReference>
<keyword evidence="10" id="KW-0238">DNA-binding</keyword>
<feature type="binding site" evidence="10">
    <location>
        <position position="206"/>
    </location>
    <ligand>
        <name>[4Fe-4S] cluster</name>
        <dbReference type="ChEBI" id="CHEBI:49883"/>
    </ligand>
</feature>
<dbReference type="EC" id="4.2.99.18" evidence="10"/>
<dbReference type="Gene3D" id="1.10.1670.10">
    <property type="entry name" value="Helix-hairpin-Helix base-excision DNA repair enzymes (C-terminal)"/>
    <property type="match status" value="1"/>
</dbReference>
<feature type="binding site" evidence="10">
    <location>
        <position position="215"/>
    </location>
    <ligand>
        <name>[4Fe-4S] cluster</name>
        <dbReference type="ChEBI" id="CHEBI:49883"/>
    </ligand>
</feature>
<sequence>MTAESNTARVKRMHREYAKLCTFIPTVKCQLNFSTPFELLIATILSAQTTDKRVNSITPELFDEYGTPEKLADARLEDVESIIRPLGFYHVKAEHIISVSQQLMERFGGTVPNDMKDLTSLPGVGRKTANVVLGNAFGVPGFPVDTHVIRVTARLHWRDDWMKPDASPEKIEKDITACFPKSEWTDLSHRLIIFGRNVCRARDPECENCPLKDDCPSADFFLQRAADKQAERARKRRTSSARK</sequence>
<feature type="domain" description="HhH-GPD" evidence="11">
    <location>
        <begin position="45"/>
        <end position="197"/>
    </location>
</feature>
<dbReference type="HAMAP" id="MF_00942">
    <property type="entry name" value="Nth"/>
    <property type="match status" value="1"/>
</dbReference>
<keyword evidence="13" id="KW-1185">Reference proteome</keyword>
<accession>A0A7K1J6L3</accession>
<keyword evidence="9 10" id="KW-0326">Glycosidase</keyword>
<dbReference type="PROSITE" id="PS01155">
    <property type="entry name" value="ENDONUCLEASE_III_2"/>
    <property type="match status" value="1"/>
</dbReference>
<dbReference type="Pfam" id="PF00633">
    <property type="entry name" value="HHH"/>
    <property type="match status" value="1"/>
</dbReference>
<dbReference type="SMART" id="SM00478">
    <property type="entry name" value="ENDO3c"/>
    <property type="match status" value="1"/>
</dbReference>
<proteinExistence type="inferred from homology"/>
<comment type="caution">
    <text evidence="12">The sequence shown here is derived from an EMBL/GenBank/DDBJ whole genome shotgun (WGS) entry which is preliminary data.</text>
</comment>
<reference evidence="12 13" key="1">
    <citation type="submission" date="2019-09" db="EMBL/GenBank/DDBJ databases">
        <title>Bifidobacterium canis sp. nov., isolated from the digestive tract of German Shepherd dog puppy.</title>
        <authorList>
            <person name="Bunesova V."/>
        </authorList>
    </citation>
    <scope>NUCLEOTIDE SEQUENCE [LARGE SCALE GENOMIC DNA]</scope>
    <source>
        <strain evidence="12 13">GSD1FS</strain>
    </source>
</reference>
<feature type="binding site" evidence="10">
    <location>
        <position position="209"/>
    </location>
    <ligand>
        <name>[4Fe-4S] cluster</name>
        <dbReference type="ChEBI" id="CHEBI:49883"/>
    </ligand>
</feature>
<dbReference type="GO" id="GO:0006285">
    <property type="term" value="P:base-excision repair, AP site formation"/>
    <property type="evidence" value="ECO:0007669"/>
    <property type="project" value="TreeGrafter"/>
</dbReference>
<evidence type="ECO:0000256" key="9">
    <source>
        <dbReference type="ARBA" id="ARBA00023295"/>
    </source>
</evidence>
<dbReference type="SUPFAM" id="SSF48150">
    <property type="entry name" value="DNA-glycosylase"/>
    <property type="match status" value="1"/>
</dbReference>
<dbReference type="FunFam" id="1.10.340.30:FF:000001">
    <property type="entry name" value="Endonuclease III"/>
    <property type="match status" value="1"/>
</dbReference>
<dbReference type="AlphaFoldDB" id="A0A7K1J6L3"/>
<comment type="function">
    <text evidence="10">DNA repair enzyme that has both DNA N-glycosylase activity and AP-lyase activity. The DNA N-glycosylase activity releases various damaged pyrimidines from DNA by cleaving the N-glycosidic bond, leaving an AP (apurinic/apyrimidinic) site. The AP-lyase activity cleaves the phosphodiester bond 3' to the AP site by a beta-elimination, leaving a 3'-terminal unsaturated sugar and a product with a terminal 5'-phosphate.</text>
</comment>
<name>A0A7K1J6L3_9BIFI</name>
<dbReference type="GO" id="GO:0051539">
    <property type="term" value="F:4 iron, 4 sulfur cluster binding"/>
    <property type="evidence" value="ECO:0007669"/>
    <property type="project" value="UniProtKB-UniRule"/>
</dbReference>
<keyword evidence="10" id="KW-0456">Lyase</keyword>
<evidence type="ECO:0000256" key="10">
    <source>
        <dbReference type="HAMAP-Rule" id="MF_00942"/>
    </source>
</evidence>
<evidence type="ECO:0000256" key="6">
    <source>
        <dbReference type="ARBA" id="ARBA00023004"/>
    </source>
</evidence>
<dbReference type="GO" id="GO:0046872">
    <property type="term" value="F:metal ion binding"/>
    <property type="evidence" value="ECO:0007669"/>
    <property type="project" value="UniProtKB-KW"/>
</dbReference>
<dbReference type="InterPro" id="IPR005759">
    <property type="entry name" value="Nth"/>
</dbReference>
<dbReference type="InterPro" id="IPR000445">
    <property type="entry name" value="HhH_motif"/>
</dbReference>
<keyword evidence="12" id="KW-0255">Endonuclease</keyword>
<gene>
    <name evidence="10" type="primary">nth</name>
    <name evidence="12" type="ORF">GSD1FS_1456</name>
</gene>
<dbReference type="InterPro" id="IPR003651">
    <property type="entry name" value="Endonuclease3_FeS-loop_motif"/>
</dbReference>
<comment type="similarity">
    <text evidence="1 10">Belongs to the Nth/MutY family.</text>
</comment>
<keyword evidence="4 10" id="KW-0227">DNA damage</keyword>
<evidence type="ECO:0000256" key="7">
    <source>
        <dbReference type="ARBA" id="ARBA00023014"/>
    </source>
</evidence>
<keyword evidence="2 10" id="KW-0004">4Fe-4S</keyword>
<dbReference type="PANTHER" id="PTHR10359">
    <property type="entry name" value="A/G-SPECIFIC ADENINE GLYCOSYLASE/ENDONUCLEASE III"/>
    <property type="match status" value="1"/>
</dbReference>
<evidence type="ECO:0000256" key="1">
    <source>
        <dbReference type="ARBA" id="ARBA00008343"/>
    </source>
</evidence>
<dbReference type="RefSeq" id="WP_155588972.1">
    <property type="nucleotide sequence ID" value="NZ_WNLP01000007.1"/>
</dbReference>
<dbReference type="EMBL" id="WNLP01000007">
    <property type="protein sequence ID" value="MUH60105.1"/>
    <property type="molecule type" value="Genomic_DNA"/>
</dbReference>
<evidence type="ECO:0000313" key="12">
    <source>
        <dbReference type="EMBL" id="MUH60105.1"/>
    </source>
</evidence>
<keyword evidence="8 10" id="KW-0234">DNA repair</keyword>
<keyword evidence="12" id="KW-0540">Nuclease</keyword>
<keyword evidence="5 10" id="KW-0378">Hydrolase</keyword>
<dbReference type="Pfam" id="PF00730">
    <property type="entry name" value="HhH-GPD"/>
    <property type="match status" value="1"/>
</dbReference>
<dbReference type="SMART" id="SM00525">
    <property type="entry name" value="FES"/>
    <property type="match status" value="1"/>
</dbReference>
<keyword evidence="7 10" id="KW-0411">Iron-sulfur</keyword>
<feature type="binding site" evidence="10">
    <location>
        <position position="199"/>
    </location>
    <ligand>
        <name>[4Fe-4S] cluster</name>
        <dbReference type="ChEBI" id="CHEBI:49883"/>
    </ligand>
</feature>
<dbReference type="InterPro" id="IPR023170">
    <property type="entry name" value="HhH_base_excis_C"/>
</dbReference>
<comment type="catalytic activity">
    <reaction evidence="10">
        <text>2'-deoxyribonucleotide-(2'-deoxyribose 5'-phosphate)-2'-deoxyribonucleotide-DNA = a 3'-end 2'-deoxyribonucleotide-(2,3-dehydro-2,3-deoxyribose 5'-phosphate)-DNA + a 5'-end 5'-phospho-2'-deoxyribonucleoside-DNA + H(+)</text>
        <dbReference type="Rhea" id="RHEA:66592"/>
        <dbReference type="Rhea" id="RHEA-COMP:13180"/>
        <dbReference type="Rhea" id="RHEA-COMP:16897"/>
        <dbReference type="Rhea" id="RHEA-COMP:17067"/>
        <dbReference type="ChEBI" id="CHEBI:15378"/>
        <dbReference type="ChEBI" id="CHEBI:136412"/>
        <dbReference type="ChEBI" id="CHEBI:157695"/>
        <dbReference type="ChEBI" id="CHEBI:167181"/>
        <dbReference type="EC" id="4.2.99.18"/>
    </reaction>
</comment>